<evidence type="ECO:0000256" key="1">
    <source>
        <dbReference type="SAM" id="MobiDB-lite"/>
    </source>
</evidence>
<reference evidence="2" key="1">
    <citation type="submission" date="2021-01" db="EMBL/GenBank/DDBJ databases">
        <authorList>
            <person name="Corre E."/>
            <person name="Pelletier E."/>
            <person name="Niang G."/>
            <person name="Scheremetjew M."/>
            <person name="Finn R."/>
            <person name="Kale V."/>
            <person name="Holt S."/>
            <person name="Cochrane G."/>
            <person name="Meng A."/>
            <person name="Brown T."/>
            <person name="Cohen L."/>
        </authorList>
    </citation>
    <scope>NUCLEOTIDE SEQUENCE</scope>
    <source>
        <strain evidence="2">CCMP3105</strain>
    </source>
</reference>
<sequence>MDRAVPRQARTSCREGPPPAMAVSEEATVDVTFRLAVTGRPVASAALSSASALGDISRAFRRAARHAGEGSSASAMTCCCFLQDGRRLSGGAPLAEESLSDVVLDVVLVQPLDDVSYESSLEQRSAYASQLKLTLSPDGQAELLDIHFDEEMQTMSATTRHGALAFKPDDSSEFDIAFTEEEEVFVGEESPHHRAIQAMCTCRITDDSSAAFSVLKYESLVSEDKMAASLWPGRELAARKLDVARSRI</sequence>
<gene>
    <name evidence="2" type="ORF">AMON00008_LOCUS22577</name>
</gene>
<evidence type="ECO:0000313" key="2">
    <source>
        <dbReference type="EMBL" id="CAE4587709.1"/>
    </source>
</evidence>
<dbReference type="AlphaFoldDB" id="A0A7S4QM23"/>
<accession>A0A7S4QM23</accession>
<organism evidence="2">
    <name type="scientific">Alexandrium monilatum</name>
    <dbReference type="NCBI Taxonomy" id="311494"/>
    <lineage>
        <taxon>Eukaryota</taxon>
        <taxon>Sar</taxon>
        <taxon>Alveolata</taxon>
        <taxon>Dinophyceae</taxon>
        <taxon>Gonyaulacales</taxon>
        <taxon>Pyrocystaceae</taxon>
        <taxon>Alexandrium</taxon>
    </lineage>
</organism>
<feature type="region of interest" description="Disordered" evidence="1">
    <location>
        <begin position="1"/>
        <end position="20"/>
    </location>
</feature>
<name>A0A7S4QM23_9DINO</name>
<protein>
    <submittedName>
        <fullName evidence="2">Uncharacterized protein</fullName>
    </submittedName>
</protein>
<proteinExistence type="predicted"/>
<dbReference type="EMBL" id="HBNR01032898">
    <property type="protein sequence ID" value="CAE4587709.1"/>
    <property type="molecule type" value="Transcribed_RNA"/>
</dbReference>